<reference evidence="2 3" key="1">
    <citation type="submission" date="2023-10" db="EMBL/GenBank/DDBJ databases">
        <title>Glaciecola aquimarina strain GGW-M5 nov., isolated from a coastal seawater.</title>
        <authorList>
            <person name="Bayburt H."/>
            <person name="Kim J.M."/>
            <person name="Choi B.J."/>
            <person name="Jeon C.O."/>
        </authorList>
    </citation>
    <scope>NUCLEOTIDE SEQUENCE [LARGE SCALE GENOMIC DNA]</scope>
    <source>
        <strain evidence="2 3">KCTC 32108</strain>
    </source>
</reference>
<keyword evidence="2" id="KW-0326">Glycosidase</keyword>
<evidence type="ECO:0000259" key="1">
    <source>
        <dbReference type="Pfam" id="PF17992"/>
    </source>
</evidence>
<comment type="caution">
    <text evidence="2">The sequence shown here is derived from an EMBL/GenBank/DDBJ whole genome shotgun (WGS) entry which is preliminary data.</text>
</comment>
<organism evidence="2 3">
    <name type="scientific">Paraglaciecola aquimarina</name>
    <dbReference type="NCBI Taxonomy" id="1235557"/>
    <lineage>
        <taxon>Bacteria</taxon>
        <taxon>Pseudomonadati</taxon>
        <taxon>Pseudomonadota</taxon>
        <taxon>Gammaproteobacteria</taxon>
        <taxon>Alteromonadales</taxon>
        <taxon>Alteromonadaceae</taxon>
        <taxon>Paraglaciecola</taxon>
    </lineage>
</organism>
<gene>
    <name evidence="2" type="ORF">RS130_02380</name>
</gene>
<dbReference type="EMBL" id="JAWDIO010000002">
    <property type="protein sequence ID" value="MDU0352922.1"/>
    <property type="molecule type" value="Genomic_DNA"/>
</dbReference>
<dbReference type="Proteomes" id="UP001247805">
    <property type="component" value="Unassembled WGS sequence"/>
</dbReference>
<accession>A0ABU3SSC8</accession>
<dbReference type="Gene3D" id="3.20.20.80">
    <property type="entry name" value="Glycosidases"/>
    <property type="match status" value="1"/>
</dbReference>
<sequence length="747" mass="84518">MSVGCSEQTGPKKLSSKEKLLVDFEQAQDLQLIKLENATSTLTKDESGSRLKINLASANHHNTSFTIKPDMPWDFSEFRHAGLVMDVGNPNQSSVHTYIYTKDDKGASQLRSVVIPANSQRSYLIELNTPSLGLNTGMRNNPISWQHDYVQTIWRGGAKQPDISAIASIRFMVSGVLEDKQLEIDNLRVVEPQDFDPNFAAGLVDKFGQNAKLDFVGKVNSTKALLAESAKEQKSLQDKLFTSRSKFNGWADGPRLQATGYYRTEKYQGKWTLVDPQGYLFFSNGIANIRMANTSTITGYDFDKSMIKQRAADDYTPEDSIGLNPAPEKALASRYVSSELRSNMFTWLPSYEDDEAASFGYRRTVHSGVLEHGETYSFYRANLARKYATNDENELMAKWRDTTIKRMHTWGFTSFGNWVDPAYYQENRLPYFANGWIIGDFKTVSSGNDYWGAMPDPFDPVFAQRAAVAVQQIANEVQDNPWCVGVFIDNEKSWGSEGSPQAQYGIVINALKQPSAVSPLKRAFVNKLQQRYQNIDALNQAWGSQLDSWQSLESGFVVENITQPMQGDFAVLLYDYADKYFSIVGTLLKQHMPNHMYMGPRFAHWAMTPEVRNAAAKWVDVMSYNYYREGIDQPYWDILAELDMPSIIGEFHNGAMDSGLLNPGLIHAENQADRGKKYQEYMYSVIDNPYLVGAHWFQYIDSPLTGRAYDGENYNVGFVSVADIPYQPLVDAAKELNKNIYTRRFAK</sequence>
<feature type="domain" description="Agarase CBM-like" evidence="1">
    <location>
        <begin position="23"/>
        <end position="199"/>
    </location>
</feature>
<keyword evidence="3" id="KW-1185">Reference proteome</keyword>
<evidence type="ECO:0000313" key="3">
    <source>
        <dbReference type="Proteomes" id="UP001247805"/>
    </source>
</evidence>
<dbReference type="InterPro" id="IPR017853">
    <property type="entry name" value="GH"/>
</dbReference>
<name>A0ABU3SSC8_9ALTE</name>
<protein>
    <submittedName>
        <fullName evidence="2">Beta-galactosidase</fullName>
        <ecNumber evidence="2">3.2.1.23</ecNumber>
    </submittedName>
</protein>
<dbReference type="GO" id="GO:0004565">
    <property type="term" value="F:beta-galactosidase activity"/>
    <property type="evidence" value="ECO:0007669"/>
    <property type="project" value="UniProtKB-EC"/>
</dbReference>
<evidence type="ECO:0000313" key="2">
    <source>
        <dbReference type="EMBL" id="MDU0352922.1"/>
    </source>
</evidence>
<dbReference type="SUPFAM" id="SSF51445">
    <property type="entry name" value="(Trans)glycosidases"/>
    <property type="match status" value="1"/>
</dbReference>
<keyword evidence="2" id="KW-0378">Hydrolase</keyword>
<proteinExistence type="predicted"/>
<dbReference type="Gene3D" id="2.60.120.430">
    <property type="entry name" value="Galactose-binding lectin"/>
    <property type="match status" value="1"/>
</dbReference>
<dbReference type="InterPro" id="IPR040669">
    <property type="entry name" value="Agarase_CBM"/>
</dbReference>
<dbReference type="RefSeq" id="WP_316024626.1">
    <property type="nucleotide sequence ID" value="NZ_JAWDIO010000002.1"/>
</dbReference>
<dbReference type="EC" id="3.2.1.23" evidence="2"/>
<dbReference type="Pfam" id="PF17992">
    <property type="entry name" value="Agarase_CBM"/>
    <property type="match status" value="1"/>
</dbReference>